<dbReference type="Proteomes" id="UP000308600">
    <property type="component" value="Unassembled WGS sequence"/>
</dbReference>
<protein>
    <submittedName>
        <fullName evidence="1">Uncharacterized protein</fullName>
    </submittedName>
</protein>
<gene>
    <name evidence="1" type="ORF">BDN72DRAFT_961467</name>
</gene>
<dbReference type="EMBL" id="ML208393">
    <property type="protein sequence ID" value="TFK66826.1"/>
    <property type="molecule type" value="Genomic_DNA"/>
</dbReference>
<evidence type="ECO:0000313" key="1">
    <source>
        <dbReference type="EMBL" id="TFK66826.1"/>
    </source>
</evidence>
<accession>A0ACD3AMR2</accession>
<name>A0ACD3AMR2_9AGAR</name>
<reference evidence="1 2" key="1">
    <citation type="journal article" date="2019" name="Nat. Ecol. Evol.">
        <title>Megaphylogeny resolves global patterns of mushroom evolution.</title>
        <authorList>
            <person name="Varga T."/>
            <person name="Krizsan K."/>
            <person name="Foldi C."/>
            <person name="Dima B."/>
            <person name="Sanchez-Garcia M."/>
            <person name="Sanchez-Ramirez S."/>
            <person name="Szollosi G.J."/>
            <person name="Szarkandi J.G."/>
            <person name="Papp V."/>
            <person name="Albert L."/>
            <person name="Andreopoulos W."/>
            <person name="Angelini C."/>
            <person name="Antonin V."/>
            <person name="Barry K.W."/>
            <person name="Bougher N.L."/>
            <person name="Buchanan P."/>
            <person name="Buyck B."/>
            <person name="Bense V."/>
            <person name="Catcheside P."/>
            <person name="Chovatia M."/>
            <person name="Cooper J."/>
            <person name="Damon W."/>
            <person name="Desjardin D."/>
            <person name="Finy P."/>
            <person name="Geml J."/>
            <person name="Haridas S."/>
            <person name="Hughes K."/>
            <person name="Justo A."/>
            <person name="Karasinski D."/>
            <person name="Kautmanova I."/>
            <person name="Kiss B."/>
            <person name="Kocsube S."/>
            <person name="Kotiranta H."/>
            <person name="LaButti K.M."/>
            <person name="Lechner B.E."/>
            <person name="Liimatainen K."/>
            <person name="Lipzen A."/>
            <person name="Lukacs Z."/>
            <person name="Mihaltcheva S."/>
            <person name="Morgado L.N."/>
            <person name="Niskanen T."/>
            <person name="Noordeloos M.E."/>
            <person name="Ohm R.A."/>
            <person name="Ortiz-Santana B."/>
            <person name="Ovrebo C."/>
            <person name="Racz N."/>
            <person name="Riley R."/>
            <person name="Savchenko A."/>
            <person name="Shiryaev A."/>
            <person name="Soop K."/>
            <person name="Spirin V."/>
            <person name="Szebenyi C."/>
            <person name="Tomsovsky M."/>
            <person name="Tulloss R.E."/>
            <person name="Uehling J."/>
            <person name="Grigoriev I.V."/>
            <person name="Vagvolgyi C."/>
            <person name="Papp T."/>
            <person name="Martin F.M."/>
            <person name="Miettinen O."/>
            <person name="Hibbett D.S."/>
            <person name="Nagy L.G."/>
        </authorList>
    </citation>
    <scope>NUCLEOTIDE SEQUENCE [LARGE SCALE GENOMIC DNA]</scope>
    <source>
        <strain evidence="1 2">NL-1719</strain>
    </source>
</reference>
<proteinExistence type="predicted"/>
<sequence length="416" mass="46482">MLLPDLPDDVLETMVEAVTQIDAKTLPALSLVSRAFRCPSQREIFRDVELAPTSSYDLLTPSPHHLRLRDILKENPTLATYIRGLYCFQFPNRLGPGVPINTLDAAWMVDHGLLLAEILQLLEFSPIQKIVVISSLNSGLLRWTALHQILQDTFLGFFTKSSITSVTFSGLLLPQNIFSTFADVKDLYLGNCSWSTQNLLTPPGPRTTAPMIHKLLSLRLLVSDTLPIESIGRPIGLDLSGVCTLLIIGYTLPFPNLTRLISLPSLKDLTITQSRIQGLEQGRHDDLGLDLSPAIGLCSLTLRCGLMTSVEGFSWIDPFLSSLPTESPIQKLSLSLEIYGGPPGPAYVDPFKILSKALSSFHQRFHMIEQIRVEMKLPCRSVDSQEQLERFWEQVREQLVWRGCEGVFLLETLMDM</sequence>
<evidence type="ECO:0000313" key="2">
    <source>
        <dbReference type="Proteomes" id="UP000308600"/>
    </source>
</evidence>
<keyword evidence="2" id="KW-1185">Reference proteome</keyword>
<organism evidence="1 2">
    <name type="scientific">Pluteus cervinus</name>
    <dbReference type="NCBI Taxonomy" id="181527"/>
    <lineage>
        <taxon>Eukaryota</taxon>
        <taxon>Fungi</taxon>
        <taxon>Dikarya</taxon>
        <taxon>Basidiomycota</taxon>
        <taxon>Agaricomycotina</taxon>
        <taxon>Agaricomycetes</taxon>
        <taxon>Agaricomycetidae</taxon>
        <taxon>Agaricales</taxon>
        <taxon>Pluteineae</taxon>
        <taxon>Pluteaceae</taxon>
        <taxon>Pluteus</taxon>
    </lineage>
</organism>